<feature type="transmembrane region" description="Helical" evidence="2">
    <location>
        <begin position="39"/>
        <end position="57"/>
    </location>
</feature>
<evidence type="ECO:0000256" key="1">
    <source>
        <dbReference type="SAM" id="MobiDB-lite"/>
    </source>
</evidence>
<sequence length="96" mass="11258">MLVKQWLHEFVKEMVSSPRIRELRFSGTERTRRTTICKIALFFPFFVSLVDHIMLILDVVSSQDIHDVNQLKGPTRTLPHSDGNSDHTPRKLERTR</sequence>
<feature type="compositionally biased region" description="Basic and acidic residues" evidence="1">
    <location>
        <begin position="83"/>
        <end position="96"/>
    </location>
</feature>
<keyword evidence="2" id="KW-1133">Transmembrane helix</keyword>
<gene>
    <name evidence="3" type="ORF">GFSPODELE1_LOCUS9617</name>
</gene>
<keyword evidence="2" id="KW-0472">Membrane</keyword>
<keyword evidence="4" id="KW-1185">Reference proteome</keyword>
<proteinExistence type="predicted"/>
<dbReference type="EMBL" id="OZ037951">
    <property type="protein sequence ID" value="CAL1714107.1"/>
    <property type="molecule type" value="Genomic_DNA"/>
</dbReference>
<organism evidence="3 4">
    <name type="scientific">Somion occarium</name>
    <dbReference type="NCBI Taxonomy" id="3059160"/>
    <lineage>
        <taxon>Eukaryota</taxon>
        <taxon>Fungi</taxon>
        <taxon>Dikarya</taxon>
        <taxon>Basidiomycota</taxon>
        <taxon>Agaricomycotina</taxon>
        <taxon>Agaricomycetes</taxon>
        <taxon>Polyporales</taxon>
        <taxon>Cerrenaceae</taxon>
        <taxon>Somion</taxon>
    </lineage>
</organism>
<dbReference type="Proteomes" id="UP001497453">
    <property type="component" value="Chromosome 8"/>
</dbReference>
<keyword evidence="2" id="KW-0812">Transmembrane</keyword>
<name>A0ABP1E2E3_9APHY</name>
<evidence type="ECO:0000313" key="3">
    <source>
        <dbReference type="EMBL" id="CAL1714107.1"/>
    </source>
</evidence>
<protein>
    <submittedName>
        <fullName evidence="3">Uncharacterized protein</fullName>
    </submittedName>
</protein>
<reference evidence="4" key="1">
    <citation type="submission" date="2024-04" db="EMBL/GenBank/DDBJ databases">
        <authorList>
            <person name="Shaw F."/>
            <person name="Minotto A."/>
        </authorList>
    </citation>
    <scope>NUCLEOTIDE SEQUENCE [LARGE SCALE GENOMIC DNA]</scope>
</reference>
<evidence type="ECO:0000256" key="2">
    <source>
        <dbReference type="SAM" id="Phobius"/>
    </source>
</evidence>
<evidence type="ECO:0000313" key="4">
    <source>
        <dbReference type="Proteomes" id="UP001497453"/>
    </source>
</evidence>
<feature type="region of interest" description="Disordered" evidence="1">
    <location>
        <begin position="70"/>
        <end position="96"/>
    </location>
</feature>
<accession>A0ABP1E2E3</accession>